<comment type="similarity">
    <text evidence="2">Belongs to the aerobic coproporphyrinogen-III oxidase family.</text>
</comment>
<dbReference type="Gene3D" id="3.40.1500.10">
    <property type="entry name" value="Coproporphyrinogen III oxidase, aerobic"/>
    <property type="match status" value="1"/>
</dbReference>
<evidence type="ECO:0000256" key="2">
    <source>
        <dbReference type="ARBA" id="ARBA00010644"/>
    </source>
</evidence>
<proteinExistence type="inferred from homology"/>
<evidence type="ECO:0000313" key="10">
    <source>
        <dbReference type="Proteomes" id="UP000681720"/>
    </source>
</evidence>
<dbReference type="PANTHER" id="PTHR10755:SF0">
    <property type="entry name" value="OXYGEN-DEPENDENT COPROPORPHYRINOGEN-III OXIDASE, MITOCHONDRIAL"/>
    <property type="match status" value="1"/>
</dbReference>
<dbReference type="Pfam" id="PF01218">
    <property type="entry name" value="Coprogen_oxidas"/>
    <property type="match status" value="1"/>
</dbReference>
<dbReference type="EMBL" id="CAJOBJ010226415">
    <property type="protein sequence ID" value="CAF5044863.1"/>
    <property type="molecule type" value="Genomic_DNA"/>
</dbReference>
<feature type="non-terminal residue" evidence="8">
    <location>
        <position position="1"/>
    </location>
</feature>
<dbReference type="InterPro" id="IPR036406">
    <property type="entry name" value="Coprogen_oxidase_aer_sf"/>
</dbReference>
<reference evidence="8" key="1">
    <citation type="submission" date="2021-02" db="EMBL/GenBank/DDBJ databases">
        <authorList>
            <person name="Nowell W R."/>
        </authorList>
    </citation>
    <scope>NUCLEOTIDE SEQUENCE</scope>
</reference>
<name>A0A8S3ECK7_9BILA</name>
<dbReference type="AlphaFoldDB" id="A0A8S3ECK7"/>
<dbReference type="GO" id="GO:0004109">
    <property type="term" value="F:coproporphyrinogen oxidase activity"/>
    <property type="evidence" value="ECO:0007669"/>
    <property type="project" value="UniProtKB-EC"/>
</dbReference>
<dbReference type="EMBL" id="CAJOBH010161273">
    <property type="protein sequence ID" value="CAF4879588.1"/>
    <property type="molecule type" value="Genomic_DNA"/>
</dbReference>
<evidence type="ECO:0000313" key="8">
    <source>
        <dbReference type="EMBL" id="CAF5044863.1"/>
    </source>
</evidence>
<evidence type="ECO:0000256" key="4">
    <source>
        <dbReference type="ARBA" id="ARBA00012869"/>
    </source>
</evidence>
<protein>
    <recommendedName>
        <fullName evidence="4">coproporphyrinogen oxidase</fullName>
        <ecNumber evidence="4">1.3.3.3</ecNumber>
    </recommendedName>
</protein>
<evidence type="ECO:0000313" key="9">
    <source>
        <dbReference type="EMBL" id="CAF5055192.1"/>
    </source>
</evidence>
<gene>
    <name evidence="7" type="ORF">BYL167_LOCUS51293</name>
    <name evidence="8" type="ORF">GIL414_LOCUS59631</name>
    <name evidence="9" type="ORF">GIL414_LOCUS60196</name>
</gene>
<sequence>MEKSIGGMVGNGTDMTPYYLNESDCKHFHSTLKKACDKHDRSYY</sequence>
<dbReference type="EC" id="1.3.3.3" evidence="4"/>
<keyword evidence="6" id="KW-0627">Porphyrin biosynthesis</keyword>
<dbReference type="PANTHER" id="PTHR10755">
    <property type="entry name" value="COPROPORPHYRINOGEN III OXIDASE, MITOCHONDRIAL"/>
    <property type="match status" value="1"/>
</dbReference>
<dbReference type="Proteomes" id="UP000681967">
    <property type="component" value="Unassembled WGS sequence"/>
</dbReference>
<evidence type="ECO:0000256" key="5">
    <source>
        <dbReference type="ARBA" id="ARBA00023002"/>
    </source>
</evidence>
<dbReference type="InterPro" id="IPR001260">
    <property type="entry name" value="Coprogen_oxidase_aer"/>
</dbReference>
<evidence type="ECO:0000256" key="3">
    <source>
        <dbReference type="ARBA" id="ARBA00011738"/>
    </source>
</evidence>
<dbReference type="SUPFAM" id="SSF102886">
    <property type="entry name" value="Coproporphyrinogen III oxidase"/>
    <property type="match status" value="1"/>
</dbReference>
<accession>A0A8S3ECK7</accession>
<comment type="subunit">
    <text evidence="3">Homodimer.</text>
</comment>
<comment type="caution">
    <text evidence="8">The sequence shown here is derived from an EMBL/GenBank/DDBJ whole genome shotgun (WGS) entry which is preliminary data.</text>
</comment>
<dbReference type="GO" id="GO:0005737">
    <property type="term" value="C:cytoplasm"/>
    <property type="evidence" value="ECO:0007669"/>
    <property type="project" value="TreeGrafter"/>
</dbReference>
<organism evidence="8 10">
    <name type="scientific">Rotaria magnacalcarata</name>
    <dbReference type="NCBI Taxonomy" id="392030"/>
    <lineage>
        <taxon>Eukaryota</taxon>
        <taxon>Metazoa</taxon>
        <taxon>Spiralia</taxon>
        <taxon>Gnathifera</taxon>
        <taxon>Rotifera</taxon>
        <taxon>Eurotatoria</taxon>
        <taxon>Bdelloidea</taxon>
        <taxon>Philodinida</taxon>
        <taxon>Philodinidae</taxon>
        <taxon>Rotaria</taxon>
    </lineage>
</organism>
<evidence type="ECO:0000313" key="7">
    <source>
        <dbReference type="EMBL" id="CAF4879588.1"/>
    </source>
</evidence>
<dbReference type="Proteomes" id="UP000681720">
    <property type="component" value="Unassembled WGS sequence"/>
</dbReference>
<comment type="pathway">
    <text evidence="1">Porphyrin-containing compound metabolism; protoporphyrin-IX biosynthesis; protoporphyrinogen-IX from coproporphyrinogen-III (O2 route): step 1/1.</text>
</comment>
<dbReference type="EMBL" id="CAJOBJ010231170">
    <property type="protein sequence ID" value="CAF5055192.1"/>
    <property type="molecule type" value="Genomic_DNA"/>
</dbReference>
<evidence type="ECO:0000256" key="1">
    <source>
        <dbReference type="ARBA" id="ARBA00005168"/>
    </source>
</evidence>
<dbReference type="GO" id="GO:0006782">
    <property type="term" value="P:protoporphyrinogen IX biosynthetic process"/>
    <property type="evidence" value="ECO:0007669"/>
    <property type="project" value="TreeGrafter"/>
</dbReference>
<keyword evidence="5" id="KW-0560">Oxidoreductase</keyword>
<evidence type="ECO:0000256" key="6">
    <source>
        <dbReference type="ARBA" id="ARBA00023244"/>
    </source>
</evidence>